<accession>A0A645DCY1</accession>
<comment type="caution">
    <text evidence="1">The sequence shown here is derived from an EMBL/GenBank/DDBJ whole genome shotgun (WGS) entry which is preliminary data.</text>
</comment>
<proteinExistence type="predicted"/>
<sequence length="259" mass="28084">MHHEFTDPFFVGGADDIDVACLAGNNRPELIANALEFAVEGNSHRIGEPGLAIGALDMPDGTEVVFAAANGQALIVLTGQQRLGNGVAIGNRHPVHGLAVLVLQQGRQPIDLVVANRQKSRFASRQVAKGLEYPIVSIEHLMAEPDRRQIDIAGPGQSNAGLRLCSGILEEELRFGIATDLDRAVKRIEATGHQPGLVFEIALGHRNGGTVRPILDNQRQCRKNNDQRGDRRHDQLLCNRASCETGRHVTRASLVVIFV</sequence>
<organism evidence="1">
    <name type="scientific">bioreactor metagenome</name>
    <dbReference type="NCBI Taxonomy" id="1076179"/>
    <lineage>
        <taxon>unclassified sequences</taxon>
        <taxon>metagenomes</taxon>
        <taxon>ecological metagenomes</taxon>
    </lineage>
</organism>
<dbReference type="EMBL" id="VSSQ01035093">
    <property type="protein sequence ID" value="MPM87226.1"/>
    <property type="molecule type" value="Genomic_DNA"/>
</dbReference>
<gene>
    <name evidence="1" type="ORF">SDC9_134320</name>
</gene>
<reference evidence="1" key="1">
    <citation type="submission" date="2019-08" db="EMBL/GenBank/DDBJ databases">
        <authorList>
            <person name="Kucharzyk K."/>
            <person name="Murdoch R.W."/>
            <person name="Higgins S."/>
            <person name="Loffler F."/>
        </authorList>
    </citation>
    <scope>NUCLEOTIDE SEQUENCE</scope>
</reference>
<evidence type="ECO:0000313" key="1">
    <source>
        <dbReference type="EMBL" id="MPM87226.1"/>
    </source>
</evidence>
<protein>
    <submittedName>
        <fullName evidence="1">Uncharacterized protein</fullName>
    </submittedName>
</protein>
<name>A0A645DCY1_9ZZZZ</name>
<dbReference type="AlphaFoldDB" id="A0A645DCY1"/>